<dbReference type="eggNOG" id="ENOG50327HQ">
    <property type="taxonomic scope" value="Bacteria"/>
</dbReference>
<dbReference type="RefSeq" id="WP_006973775.1">
    <property type="nucleotide sequence ID" value="NZ_ABCS01000052.1"/>
</dbReference>
<dbReference type="Proteomes" id="UP000005801">
    <property type="component" value="Unassembled WGS sequence"/>
</dbReference>
<dbReference type="EMBL" id="ABCS01000052">
    <property type="protein sequence ID" value="EDM77095.1"/>
    <property type="molecule type" value="Genomic_DNA"/>
</dbReference>
<feature type="compositionally biased region" description="Basic and acidic residues" evidence="1">
    <location>
        <begin position="344"/>
        <end position="365"/>
    </location>
</feature>
<dbReference type="STRING" id="391625.PPSIR1_19669"/>
<evidence type="ECO:0000313" key="2">
    <source>
        <dbReference type="EMBL" id="EDM77095.1"/>
    </source>
</evidence>
<keyword evidence="3" id="KW-1185">Reference proteome</keyword>
<proteinExistence type="predicted"/>
<reference evidence="2 3" key="1">
    <citation type="submission" date="2007-06" db="EMBL/GenBank/DDBJ databases">
        <authorList>
            <person name="Shimkets L."/>
            <person name="Ferriera S."/>
            <person name="Johnson J."/>
            <person name="Kravitz S."/>
            <person name="Beeson K."/>
            <person name="Sutton G."/>
            <person name="Rogers Y.-H."/>
            <person name="Friedman R."/>
            <person name="Frazier M."/>
            <person name="Venter J.C."/>
        </authorList>
    </citation>
    <scope>NUCLEOTIDE SEQUENCE [LARGE SCALE GENOMIC DNA]</scope>
    <source>
        <strain evidence="2 3">SIR-1</strain>
    </source>
</reference>
<feature type="region of interest" description="Disordered" evidence="1">
    <location>
        <begin position="344"/>
        <end position="385"/>
    </location>
</feature>
<sequence>MIDHPAMLYATITLDLPSHPALREPSVLEWLAQLIGRRPSLETGEEVTTIDGVLVFRRVIEALSKLALEDVLSIRVDGEVAFVDLTEDSGDLPAAIRELETRGLLGRGVKDMTLILSELRDGLRVIAEVELRRRVAAGTPELRLRLHARIDSMLPRVGESPRTFAERLRELARDGGELQRAYARFENLAERSADALQQTLKGVAKSTARGSVALRIYRPGPVEIARMRRLSWGPAVERPRYHAVPRRPDLGENAGAFERHYYDPYFNFACWVTLGELVEGRGWRGLEYAVDEADGGLAFTHENALGQRAWAGEYEGLGPDEAPLRLDGDALVIHSSVAKEARESLERARAIDPRDVTGYGGDDRGGTFAAQGEGDAGTGEGSCGS</sequence>
<organism evidence="2 3">
    <name type="scientific">Plesiocystis pacifica SIR-1</name>
    <dbReference type="NCBI Taxonomy" id="391625"/>
    <lineage>
        <taxon>Bacteria</taxon>
        <taxon>Pseudomonadati</taxon>
        <taxon>Myxococcota</taxon>
        <taxon>Polyangia</taxon>
        <taxon>Nannocystales</taxon>
        <taxon>Nannocystaceae</taxon>
        <taxon>Plesiocystis</taxon>
    </lineage>
</organism>
<feature type="compositionally biased region" description="Gly residues" evidence="1">
    <location>
        <begin position="374"/>
        <end position="385"/>
    </location>
</feature>
<evidence type="ECO:0000256" key="1">
    <source>
        <dbReference type="SAM" id="MobiDB-lite"/>
    </source>
</evidence>
<name>A6GAN3_9BACT</name>
<accession>A6GAN3</accession>
<comment type="caution">
    <text evidence="2">The sequence shown here is derived from an EMBL/GenBank/DDBJ whole genome shotgun (WGS) entry which is preliminary data.</text>
</comment>
<evidence type="ECO:0000313" key="3">
    <source>
        <dbReference type="Proteomes" id="UP000005801"/>
    </source>
</evidence>
<dbReference type="AlphaFoldDB" id="A6GAN3"/>
<protein>
    <submittedName>
        <fullName evidence="2">Uncharacterized protein</fullName>
    </submittedName>
</protein>
<dbReference type="OrthoDB" id="5504558at2"/>
<gene>
    <name evidence="2" type="ORF">PPSIR1_19669</name>
</gene>